<evidence type="ECO:0000259" key="2">
    <source>
        <dbReference type="Pfam" id="PF01882"/>
    </source>
</evidence>
<evidence type="ECO:0000256" key="1">
    <source>
        <dbReference type="SAM" id="Phobius"/>
    </source>
</evidence>
<comment type="caution">
    <text evidence="3">The sequence shown here is derived from an EMBL/GenBank/DDBJ whole genome shotgun (WGS) entry which is preliminary data.</text>
</comment>
<reference evidence="3" key="1">
    <citation type="journal article" date="2021" name="PeerJ">
        <title>Extensive microbial diversity within the chicken gut microbiome revealed by metagenomics and culture.</title>
        <authorList>
            <person name="Gilroy R."/>
            <person name="Ravi A."/>
            <person name="Getino M."/>
            <person name="Pursley I."/>
            <person name="Horton D.L."/>
            <person name="Alikhan N.F."/>
            <person name="Baker D."/>
            <person name="Gharbi K."/>
            <person name="Hall N."/>
            <person name="Watson M."/>
            <person name="Adriaenssens E.M."/>
            <person name="Foster-Nyarko E."/>
            <person name="Jarju S."/>
            <person name="Secka A."/>
            <person name="Antonio M."/>
            <person name="Oren A."/>
            <person name="Chaudhuri R.R."/>
            <person name="La Ragione R."/>
            <person name="Hildebrand F."/>
            <person name="Pallen M.J."/>
        </authorList>
    </citation>
    <scope>NUCLEOTIDE SEQUENCE</scope>
    <source>
        <strain evidence="3">ChiGjej5B5-22894</strain>
    </source>
</reference>
<protein>
    <submittedName>
        <fullName evidence="3">DUF58 domain-containing protein</fullName>
    </submittedName>
</protein>
<feature type="domain" description="DUF58" evidence="2">
    <location>
        <begin position="193"/>
        <end position="354"/>
    </location>
</feature>
<accession>A0A921MU28</accession>
<keyword evidence="1" id="KW-0472">Membrane</keyword>
<proteinExistence type="predicted"/>
<keyword evidence="1" id="KW-0812">Transmembrane</keyword>
<dbReference type="Pfam" id="PF01882">
    <property type="entry name" value="DUF58"/>
    <property type="match status" value="1"/>
</dbReference>
<reference evidence="3" key="2">
    <citation type="submission" date="2021-09" db="EMBL/GenBank/DDBJ databases">
        <authorList>
            <person name="Gilroy R."/>
        </authorList>
    </citation>
    <scope>NUCLEOTIDE SEQUENCE</scope>
    <source>
        <strain evidence="3">ChiGjej5B5-22894</strain>
    </source>
</reference>
<organism evidence="3 4">
    <name type="scientific">Brachybacterium massiliense</name>
    <dbReference type="NCBI Taxonomy" id="1755098"/>
    <lineage>
        <taxon>Bacteria</taxon>
        <taxon>Bacillati</taxon>
        <taxon>Actinomycetota</taxon>
        <taxon>Actinomycetes</taxon>
        <taxon>Micrococcales</taxon>
        <taxon>Dermabacteraceae</taxon>
        <taxon>Brachybacterium</taxon>
    </lineage>
</organism>
<dbReference type="Proteomes" id="UP000742460">
    <property type="component" value="Unassembled WGS sequence"/>
</dbReference>
<dbReference type="InterPro" id="IPR002881">
    <property type="entry name" value="DUF58"/>
</dbReference>
<evidence type="ECO:0000313" key="4">
    <source>
        <dbReference type="Proteomes" id="UP000742460"/>
    </source>
</evidence>
<gene>
    <name evidence="3" type="ORF">K8V81_01390</name>
</gene>
<dbReference type="PANTHER" id="PTHR33608:SF14">
    <property type="entry name" value="POSSIBLE CONSERVED SECRETED PROTEIN"/>
    <property type="match status" value="1"/>
</dbReference>
<dbReference type="AlphaFoldDB" id="A0A921MU28"/>
<feature type="transmembrane region" description="Helical" evidence="1">
    <location>
        <begin position="12"/>
        <end position="29"/>
    </location>
</feature>
<sequence length="438" mass="47078">MRPLQARATAAMVRAVLVGCTALVLGVLLGRPALLLVGLPLLAWALTAVALRILQDREEGFPAPVLVPGQRTVEEGGTTALTLRTAPGALTAITVPMQPHTRFWPRYGSLAGDGTVRLRVTAKRWGRVRVGPVHTLVTDPLGAFRAQAELPAVTVRAVPSSSVLDAPVEVPTPIGVSGMHLSRRRGDGTALSEVREFRPGDRLHRINWRVTSRTGRLHTNATFTEQDTEVLIVTDTIADITPAPWAGDEAPSSLDMTVRATAAVARHYLTAGDRVTLFDLGHLIGPVPAGTGPRQLRVLTNALARAGREDGAMRLPRRLRSVRSGTLVVVCSPLLHKEAIAQIGVLISLGADVVVVDTLPPSIGDTAPLRGRAVRQEGISSDRFWPEAWAMRRLLRNTTVRELREAGVPVTAWEGPSSLAPVLLSLSRARSAPRRRRS</sequence>
<keyword evidence="1" id="KW-1133">Transmembrane helix</keyword>
<name>A0A921MU28_9MICO</name>
<evidence type="ECO:0000313" key="3">
    <source>
        <dbReference type="EMBL" id="HJG90355.1"/>
    </source>
</evidence>
<dbReference type="EMBL" id="DYUE01000042">
    <property type="protein sequence ID" value="HJG90355.1"/>
    <property type="molecule type" value="Genomic_DNA"/>
</dbReference>
<dbReference type="PANTHER" id="PTHR33608">
    <property type="entry name" value="BLL2464 PROTEIN"/>
    <property type="match status" value="1"/>
</dbReference>